<dbReference type="OrthoDB" id="9806195at2"/>
<evidence type="ECO:0000256" key="4">
    <source>
        <dbReference type="ARBA" id="ARBA00039732"/>
    </source>
</evidence>
<evidence type="ECO:0000256" key="2">
    <source>
        <dbReference type="ARBA" id="ARBA00022827"/>
    </source>
</evidence>
<name>J3VTZ8_9ENTR</name>
<evidence type="ECO:0000313" key="8">
    <source>
        <dbReference type="Proteomes" id="UP000003937"/>
    </source>
</evidence>
<comment type="similarity">
    <text evidence="3">Belongs to the Fre/LuxG FAD/NAD(P) flavoprotein oxidoreductase family.</text>
</comment>
<dbReference type="EMBL" id="CP003547">
    <property type="protein sequence ID" value="AFP85546.1"/>
    <property type="molecule type" value="Genomic_DNA"/>
</dbReference>
<keyword evidence="1" id="KW-0285">Flavoprotein</keyword>
<dbReference type="SUPFAM" id="SSF52343">
    <property type="entry name" value="Ferredoxin reductase-like, C-terminal NADP-linked domain"/>
    <property type="match status" value="1"/>
</dbReference>
<accession>J3VTZ8</accession>
<evidence type="ECO:0000313" key="7">
    <source>
        <dbReference type="EMBL" id="AFP85546.1"/>
    </source>
</evidence>
<evidence type="ECO:0000259" key="6">
    <source>
        <dbReference type="PROSITE" id="PS51384"/>
    </source>
</evidence>
<dbReference type="STRING" id="134287.A35E_00237"/>
<dbReference type="Proteomes" id="UP000003937">
    <property type="component" value="Chromosome"/>
</dbReference>
<dbReference type="AlphaFoldDB" id="J3VTZ8"/>
<feature type="domain" description="FAD-binding FR-type" evidence="6">
    <location>
        <begin position="1"/>
        <end position="99"/>
    </location>
</feature>
<dbReference type="NCBIfam" id="NF005963">
    <property type="entry name" value="PRK08051.1"/>
    <property type="match status" value="1"/>
</dbReference>
<organism evidence="7 8">
    <name type="scientific">secondary endosymbiont of Heteropsylla cubana</name>
    <dbReference type="NCBI Taxonomy" id="134287"/>
    <lineage>
        <taxon>Bacteria</taxon>
        <taxon>Pseudomonadati</taxon>
        <taxon>Pseudomonadota</taxon>
        <taxon>Gammaproteobacteria</taxon>
        <taxon>Enterobacterales</taxon>
        <taxon>Enterobacteriaceae</taxon>
        <taxon>aphid secondary symbionts</taxon>
    </lineage>
</organism>
<keyword evidence="2" id="KW-0274">FAD</keyword>
<keyword evidence="8" id="KW-1185">Reference proteome</keyword>
<dbReference type="CDD" id="cd06189">
    <property type="entry name" value="flavin_oxioreductase"/>
    <property type="match status" value="1"/>
</dbReference>
<dbReference type="Pfam" id="PF00175">
    <property type="entry name" value="NAD_binding_1"/>
    <property type="match status" value="1"/>
</dbReference>
<dbReference type="SUPFAM" id="SSF63380">
    <property type="entry name" value="Riboflavin synthase domain-like"/>
    <property type="match status" value="1"/>
</dbReference>
<dbReference type="PATRIC" id="fig|134287.3.peg.228"/>
<dbReference type="InterPro" id="IPR017927">
    <property type="entry name" value="FAD-bd_FR_type"/>
</dbReference>
<dbReference type="PANTHER" id="PTHR43644:SF1">
    <property type="entry name" value="NAD(P)H-FLAVIN REDUCTASE"/>
    <property type="match status" value="1"/>
</dbReference>
<dbReference type="PROSITE" id="PS51384">
    <property type="entry name" value="FAD_FR"/>
    <property type="match status" value="1"/>
</dbReference>
<sequence>MIRLTCKVLSVDAITKTVYRIRLVRAPTYNFRAGQYLMVVMDHNDIRPFSMASTPLEQTFIELHIDASSLNLYARKLVEAVIKTQEITIERPRGSAFLRDDTERPILLIAGGTGFSYIRSILLTVLSLQPTRKVMIYWGGKKREHLYKLDELEVLALQYSKLSVVPVVEQCDDKQWKGRYGTVIMAVIQDYNYLKPYDIYIGGNFNMARVAQTLLCSECRAVVERIFSDAFSLERNFYFN</sequence>
<dbReference type="GO" id="GO:0016491">
    <property type="term" value="F:oxidoreductase activity"/>
    <property type="evidence" value="ECO:0007669"/>
    <property type="project" value="InterPro"/>
</dbReference>
<proteinExistence type="inferred from homology"/>
<dbReference type="HOGENOM" id="CLU_003827_7_4_6"/>
<dbReference type="InterPro" id="IPR039261">
    <property type="entry name" value="FNR_nucleotide-bd"/>
</dbReference>
<evidence type="ECO:0000256" key="3">
    <source>
        <dbReference type="ARBA" id="ARBA00038177"/>
    </source>
</evidence>
<dbReference type="KEGG" id="sehc:A35E_00237"/>
<dbReference type="RefSeq" id="WP_014888843.1">
    <property type="nucleotide sequence ID" value="NC_018420.1"/>
</dbReference>
<reference evidence="7 8" key="1">
    <citation type="journal article" date="2012" name="Mol. Biol. Evol.">
        <title>Genome reduction and co-evolution between the primary and secondary bacterial symbionts of psyllids.</title>
        <authorList>
            <person name="Sloan D.B."/>
            <person name="Moran N.A."/>
        </authorList>
    </citation>
    <scope>NUCLEOTIDE SEQUENCE [LARGE SCALE GENOMIC DNA]</scope>
    <source>
        <strain evidence="7">Hcub_S</strain>
    </source>
</reference>
<dbReference type="PRINTS" id="PR00410">
    <property type="entry name" value="PHEHYDRXLASE"/>
</dbReference>
<evidence type="ECO:0000256" key="1">
    <source>
        <dbReference type="ARBA" id="ARBA00022630"/>
    </source>
</evidence>
<dbReference type="InterPro" id="IPR001433">
    <property type="entry name" value="OxRdtase_FAD/NAD-bd"/>
</dbReference>
<dbReference type="Gene3D" id="3.40.50.80">
    <property type="entry name" value="Nucleotide-binding domain of ferredoxin-NADP reductase (FNR) module"/>
    <property type="match status" value="1"/>
</dbReference>
<gene>
    <name evidence="7" type="ORF">A35E_00237</name>
</gene>
<dbReference type="Gene3D" id="2.40.30.10">
    <property type="entry name" value="Translation factors"/>
    <property type="match status" value="1"/>
</dbReference>
<dbReference type="PANTHER" id="PTHR43644">
    <property type="entry name" value="NA(+)-TRANSLOCATING NADH-QUINONE REDUCTASE SUBUNIT"/>
    <property type="match status" value="1"/>
</dbReference>
<protein>
    <recommendedName>
        <fullName evidence="4">NAD(P)H-flavin reductase</fullName>
    </recommendedName>
    <alternativeName>
        <fullName evidence="5">NAD(P)H:flavin oxidoreductase</fullName>
    </alternativeName>
</protein>
<evidence type="ECO:0000256" key="5">
    <source>
        <dbReference type="ARBA" id="ARBA00041312"/>
    </source>
</evidence>
<dbReference type="InterPro" id="IPR017938">
    <property type="entry name" value="Riboflavin_synthase-like_b-brl"/>
</dbReference>